<dbReference type="GO" id="GO:0006357">
    <property type="term" value="P:regulation of transcription by RNA polymerase II"/>
    <property type="evidence" value="ECO:0007669"/>
    <property type="project" value="TreeGrafter"/>
</dbReference>
<accession>A0A9E7K8A7</accession>
<evidence type="ECO:0000259" key="5">
    <source>
        <dbReference type="PROSITE" id="PS51437"/>
    </source>
</evidence>
<keyword evidence="2" id="KW-0804">Transcription</keyword>
<feature type="compositionally biased region" description="Polar residues" evidence="4">
    <location>
        <begin position="190"/>
        <end position="213"/>
    </location>
</feature>
<dbReference type="Proteomes" id="UP001055439">
    <property type="component" value="Chromosome 5"/>
</dbReference>
<dbReference type="PANTHER" id="PTHR23335:SF29">
    <property type="entry name" value="CALMODULIN-BINDING TRANSCRIPTION ACTIVATOR 1"/>
    <property type="match status" value="1"/>
</dbReference>
<evidence type="ECO:0000256" key="4">
    <source>
        <dbReference type="SAM" id="MobiDB-lite"/>
    </source>
</evidence>
<evidence type="ECO:0000313" key="7">
    <source>
        <dbReference type="Proteomes" id="UP001055439"/>
    </source>
</evidence>
<dbReference type="Pfam" id="PF03859">
    <property type="entry name" value="CG-1"/>
    <property type="match status" value="1"/>
</dbReference>
<dbReference type="EMBL" id="CP097507">
    <property type="protein sequence ID" value="URE08136.1"/>
    <property type="molecule type" value="Genomic_DNA"/>
</dbReference>
<keyword evidence="3" id="KW-0539">Nucleus</keyword>
<feature type="domain" description="CG-1" evidence="5">
    <location>
        <begin position="15"/>
        <end position="141"/>
    </location>
</feature>
<comment type="subcellular location">
    <subcellularLocation>
        <location evidence="1">Nucleus</location>
    </subcellularLocation>
</comment>
<dbReference type="AlphaFoldDB" id="A0A9E7K8A7"/>
<dbReference type="InterPro" id="IPR005559">
    <property type="entry name" value="CG-1_dom"/>
</dbReference>
<dbReference type="PROSITE" id="PS51437">
    <property type="entry name" value="CG_1"/>
    <property type="match status" value="1"/>
</dbReference>
<evidence type="ECO:0000256" key="1">
    <source>
        <dbReference type="ARBA" id="ARBA00004123"/>
    </source>
</evidence>
<dbReference type="PANTHER" id="PTHR23335">
    <property type="entry name" value="CALMODULIN-BINDING TRANSCRIPTION ACTIVATOR CAMTA"/>
    <property type="match status" value="1"/>
</dbReference>
<dbReference type="SMART" id="SM01076">
    <property type="entry name" value="CG-1"/>
    <property type="match status" value="1"/>
</dbReference>
<dbReference type="GO" id="GO:0003690">
    <property type="term" value="F:double-stranded DNA binding"/>
    <property type="evidence" value="ECO:0007669"/>
    <property type="project" value="TreeGrafter"/>
</dbReference>
<reference evidence="6" key="1">
    <citation type="submission" date="2022-05" db="EMBL/GenBank/DDBJ databases">
        <title>The Musa troglodytarum L. genome provides insights into the mechanism of non-climacteric behaviour and enrichment of carotenoids.</title>
        <authorList>
            <person name="Wang J."/>
        </authorList>
    </citation>
    <scope>NUCLEOTIDE SEQUENCE</scope>
    <source>
        <tissue evidence="6">Leaf</tissue>
    </source>
</reference>
<evidence type="ECO:0000256" key="2">
    <source>
        <dbReference type="ARBA" id="ARBA00023163"/>
    </source>
</evidence>
<sequence length="356" mass="41101">MAGAGRGGSIPPLDIEQILVEAQHRWLRPAEICEILQNHRKFHIAPEPPNRPPSGSLFLFDRKVLRYFRKDGHNWRKKKDGKTVKEAHERLKVGSVDMLHCYYAHGEENEKFQRRSYWMLDEELMHIVLVHYREVKVKDENAARKRREEGLVRENRVYCMRSKDKPSHSYAKDVEEVVQVTQMDNLFTSSSATSQGQLPSQTMDTDSPISAHTSEYEDAESDDLSTMDNVTCSQESTLQECGENYIVVEAKTTSIAWFSSRGTFREADHAKAHKDDYGRKQSEAGCRQPLQGSSPWINTQKLEISRKYLFLLSENLRCLRQCRKASWMCCWMLEMVILWLNKKSSVKQLTPSPGVG</sequence>
<name>A0A9E7K8A7_9LILI</name>
<organism evidence="6 7">
    <name type="scientific">Musa troglodytarum</name>
    <name type="common">fe'i banana</name>
    <dbReference type="NCBI Taxonomy" id="320322"/>
    <lineage>
        <taxon>Eukaryota</taxon>
        <taxon>Viridiplantae</taxon>
        <taxon>Streptophyta</taxon>
        <taxon>Embryophyta</taxon>
        <taxon>Tracheophyta</taxon>
        <taxon>Spermatophyta</taxon>
        <taxon>Magnoliopsida</taxon>
        <taxon>Liliopsida</taxon>
        <taxon>Zingiberales</taxon>
        <taxon>Musaceae</taxon>
        <taxon>Musa</taxon>
    </lineage>
</organism>
<evidence type="ECO:0000256" key="3">
    <source>
        <dbReference type="ARBA" id="ARBA00023242"/>
    </source>
</evidence>
<keyword evidence="7" id="KW-1185">Reference proteome</keyword>
<protein>
    <submittedName>
        <fullName evidence="6">IQ calmodulin-binding motif</fullName>
    </submittedName>
</protein>
<proteinExistence type="predicted"/>
<feature type="compositionally biased region" description="Acidic residues" evidence="4">
    <location>
        <begin position="216"/>
        <end position="225"/>
    </location>
</feature>
<evidence type="ECO:0000313" key="6">
    <source>
        <dbReference type="EMBL" id="URE08136.1"/>
    </source>
</evidence>
<dbReference type="GO" id="GO:0005634">
    <property type="term" value="C:nucleus"/>
    <property type="evidence" value="ECO:0007669"/>
    <property type="project" value="UniProtKB-SubCell"/>
</dbReference>
<dbReference type="GO" id="GO:0003712">
    <property type="term" value="F:transcription coregulator activity"/>
    <property type="evidence" value="ECO:0007669"/>
    <property type="project" value="TreeGrafter"/>
</dbReference>
<gene>
    <name evidence="6" type="ORF">MUK42_21317</name>
</gene>
<feature type="region of interest" description="Disordered" evidence="4">
    <location>
        <begin position="190"/>
        <end position="228"/>
    </location>
</feature>
<dbReference type="OrthoDB" id="407555at2759"/>